<dbReference type="NCBIfam" id="NF008623">
    <property type="entry name" value="PRK11609.1"/>
    <property type="match status" value="1"/>
</dbReference>
<evidence type="ECO:0000256" key="4">
    <source>
        <dbReference type="ARBA" id="ARBA00022801"/>
    </source>
</evidence>
<dbReference type="CDD" id="cd01011">
    <property type="entry name" value="nicotinamidase"/>
    <property type="match status" value="1"/>
</dbReference>
<feature type="domain" description="Isochorismatase-like" evidence="9">
    <location>
        <begin position="5"/>
        <end position="192"/>
    </location>
</feature>
<evidence type="ECO:0000256" key="5">
    <source>
        <dbReference type="ARBA" id="ARBA00037900"/>
    </source>
</evidence>
<dbReference type="AlphaFoldDB" id="A0A5B8L4C7"/>
<protein>
    <recommendedName>
        <fullName evidence="8">Nicotinamidase</fullName>
        <ecNumber evidence="6">3.5.1.19</ecNumber>
    </recommendedName>
    <alternativeName>
        <fullName evidence="7">Nicotinamide deamidase</fullName>
    </alternativeName>
</protein>
<reference evidence="10" key="1">
    <citation type="submission" date="2020-04" db="EMBL/GenBank/DDBJ databases">
        <title>Nitratireductor sp. nov. isolated from mangrove soil.</title>
        <authorList>
            <person name="Ye Y."/>
        </authorList>
    </citation>
    <scope>NUCLEOTIDE SEQUENCE</scope>
    <source>
        <strain evidence="10">SY7</strain>
    </source>
</reference>
<dbReference type="PANTHER" id="PTHR11080">
    <property type="entry name" value="PYRAZINAMIDASE/NICOTINAMIDASE"/>
    <property type="match status" value="1"/>
</dbReference>
<evidence type="ECO:0000259" key="9">
    <source>
        <dbReference type="Pfam" id="PF00857"/>
    </source>
</evidence>
<accession>A0A5B8L4C7</accession>
<comment type="similarity">
    <text evidence="1">Belongs to the isochorismatase family.</text>
</comment>
<keyword evidence="11" id="KW-1185">Reference proteome</keyword>
<dbReference type="GO" id="GO:0046872">
    <property type="term" value="F:metal ion binding"/>
    <property type="evidence" value="ECO:0007669"/>
    <property type="project" value="UniProtKB-KW"/>
</dbReference>
<evidence type="ECO:0000256" key="3">
    <source>
        <dbReference type="ARBA" id="ARBA00022723"/>
    </source>
</evidence>
<dbReference type="InterPro" id="IPR052347">
    <property type="entry name" value="Isochorismatase_Nicotinamidase"/>
</dbReference>
<evidence type="ECO:0000256" key="2">
    <source>
        <dbReference type="ARBA" id="ARBA00022642"/>
    </source>
</evidence>
<dbReference type="EC" id="3.5.1.19" evidence="6"/>
<keyword evidence="2" id="KW-0662">Pyridine nucleotide biosynthesis</keyword>
<dbReference type="PANTHER" id="PTHR11080:SF2">
    <property type="entry name" value="LD05707P"/>
    <property type="match status" value="1"/>
</dbReference>
<keyword evidence="3" id="KW-0479">Metal-binding</keyword>
<evidence type="ECO:0000256" key="6">
    <source>
        <dbReference type="ARBA" id="ARBA00039017"/>
    </source>
</evidence>
<sequence length="199" mass="21774">MADKALIVIDLQNDFCPGGALAVAGGDEIVPLVNRLIVEHEHVILTQDWHPAGHSSFASEHEGKNPFETVTMPYGEQTLWPDHCIQGSRGAEFHEKLEWTKAELVVRKGFRRKIDSYSAYFENDHETPTGLAGYLRERSLSDLTMVGLATDFCVAYSALDAAREGFSVTVVMDACRAIDLGGSLAAMTSMMKDAGVRLA</sequence>
<evidence type="ECO:0000313" key="11">
    <source>
        <dbReference type="Proteomes" id="UP000321389"/>
    </source>
</evidence>
<dbReference type="InterPro" id="IPR036380">
    <property type="entry name" value="Isochorismatase-like_sf"/>
</dbReference>
<dbReference type="Gene3D" id="3.40.50.850">
    <property type="entry name" value="Isochorismatase-like"/>
    <property type="match status" value="1"/>
</dbReference>
<dbReference type="EMBL" id="CP042301">
    <property type="protein sequence ID" value="QDZ02418.1"/>
    <property type="molecule type" value="Genomic_DNA"/>
</dbReference>
<dbReference type="RefSeq" id="WP_146301055.1">
    <property type="nucleotide sequence ID" value="NZ_CP042301.2"/>
</dbReference>
<dbReference type="Pfam" id="PF00857">
    <property type="entry name" value="Isochorismatase"/>
    <property type="match status" value="1"/>
</dbReference>
<dbReference type="OrthoDB" id="9791276at2"/>
<dbReference type="InterPro" id="IPR000868">
    <property type="entry name" value="Isochorismatase-like_dom"/>
</dbReference>
<organism evidence="10 11">
    <name type="scientific">Nitratireductor mangrovi</name>
    <dbReference type="NCBI Taxonomy" id="2599600"/>
    <lineage>
        <taxon>Bacteria</taxon>
        <taxon>Pseudomonadati</taxon>
        <taxon>Pseudomonadota</taxon>
        <taxon>Alphaproteobacteria</taxon>
        <taxon>Hyphomicrobiales</taxon>
        <taxon>Phyllobacteriaceae</taxon>
        <taxon>Nitratireductor</taxon>
    </lineage>
</organism>
<dbReference type="KEGG" id="niy:FQ775_19720"/>
<evidence type="ECO:0000313" key="10">
    <source>
        <dbReference type="EMBL" id="QDZ02418.1"/>
    </source>
</evidence>
<keyword evidence="4 10" id="KW-0378">Hydrolase</keyword>
<dbReference type="FunFam" id="3.40.50.850:FF:000006">
    <property type="entry name" value="Bifunctional pyrazinamidase/nicotinamidase"/>
    <property type="match status" value="1"/>
</dbReference>
<evidence type="ECO:0000256" key="1">
    <source>
        <dbReference type="ARBA" id="ARBA00006336"/>
    </source>
</evidence>
<proteinExistence type="inferred from homology"/>
<dbReference type="SUPFAM" id="SSF52499">
    <property type="entry name" value="Isochorismatase-like hydrolases"/>
    <property type="match status" value="1"/>
</dbReference>
<dbReference type="Proteomes" id="UP000321389">
    <property type="component" value="Chromosome"/>
</dbReference>
<name>A0A5B8L4C7_9HYPH</name>
<evidence type="ECO:0000256" key="7">
    <source>
        <dbReference type="ARBA" id="ARBA00043224"/>
    </source>
</evidence>
<dbReference type="GO" id="GO:0008936">
    <property type="term" value="F:nicotinamidase activity"/>
    <property type="evidence" value="ECO:0007669"/>
    <property type="project" value="UniProtKB-EC"/>
</dbReference>
<evidence type="ECO:0000256" key="8">
    <source>
        <dbReference type="ARBA" id="ARBA00072277"/>
    </source>
</evidence>
<gene>
    <name evidence="10" type="primary">pncA</name>
    <name evidence="10" type="ORF">FQ775_19720</name>
</gene>
<comment type="pathway">
    <text evidence="5">Cofactor biosynthesis; nicotinate biosynthesis; nicotinate from nicotinamide: step 1/1.</text>
</comment>
<dbReference type="GO" id="GO:0019363">
    <property type="term" value="P:pyridine nucleotide biosynthetic process"/>
    <property type="evidence" value="ECO:0007669"/>
    <property type="project" value="UniProtKB-KW"/>
</dbReference>